<keyword evidence="2" id="KW-1185">Reference proteome</keyword>
<reference evidence="1" key="2">
    <citation type="submission" date="2022-01" db="EMBL/GenBank/DDBJ databases">
        <authorList>
            <person name="Yamashiro T."/>
            <person name="Shiraishi A."/>
            <person name="Satake H."/>
            <person name="Nakayama K."/>
        </authorList>
    </citation>
    <scope>NUCLEOTIDE SEQUENCE</scope>
</reference>
<keyword evidence="1" id="KW-0808">Transferase</keyword>
<name>A0ABQ5BWQ6_9ASTR</name>
<proteinExistence type="predicted"/>
<evidence type="ECO:0000313" key="2">
    <source>
        <dbReference type="Proteomes" id="UP001151760"/>
    </source>
</evidence>
<keyword evidence="1" id="KW-0695">RNA-directed DNA polymerase</keyword>
<sequence>MTGQYCHERMKKLEAELWNLKHMTLSKLAPARLRNERVIELTEKSYLTKLFIRLVSCPGSSVLFVKSKDGLTKGRVLLEDCLKVRLITIEGFGEEDISDDWPSETRLWPLREFQVMPFGFDQNAPAVILGPYESLAPILALTWTKKREDLHRICDSFEEGFGRLCLMQREERFTSKFLEGSLQECFGYNLISVSTAYHLQTDGQSERTIQTLEDMLRACAIDFGKGWIKQRIQAARDRQKSYDDLKRKPMEFQVGGQNSCLSLALGKGQIPLLVLLKFEGTPLSGPEFTSGNCEDQFKKKCPHPLLRPHRSQSATFVCLEDKARFNGGKSIPPVFSSSLTTSIKYTISF</sequence>
<evidence type="ECO:0000313" key="1">
    <source>
        <dbReference type="EMBL" id="GJT18679.1"/>
    </source>
</evidence>
<protein>
    <submittedName>
        <fullName evidence="1">Reverse transcriptase domain-containing protein</fullName>
    </submittedName>
</protein>
<dbReference type="Gene3D" id="3.30.420.10">
    <property type="entry name" value="Ribonuclease H-like superfamily/Ribonuclease H"/>
    <property type="match status" value="1"/>
</dbReference>
<gene>
    <name evidence="1" type="ORF">Tco_0877385</name>
</gene>
<dbReference type="Proteomes" id="UP001151760">
    <property type="component" value="Unassembled WGS sequence"/>
</dbReference>
<reference evidence="1" key="1">
    <citation type="journal article" date="2022" name="Int. J. Mol. Sci.">
        <title>Draft Genome of Tanacetum Coccineum: Genomic Comparison of Closely Related Tanacetum-Family Plants.</title>
        <authorList>
            <person name="Yamashiro T."/>
            <person name="Shiraishi A."/>
            <person name="Nakayama K."/>
            <person name="Satake H."/>
        </authorList>
    </citation>
    <scope>NUCLEOTIDE SEQUENCE</scope>
</reference>
<dbReference type="SUPFAM" id="SSF53098">
    <property type="entry name" value="Ribonuclease H-like"/>
    <property type="match status" value="1"/>
</dbReference>
<accession>A0ABQ5BWQ6</accession>
<dbReference type="GO" id="GO:0003964">
    <property type="term" value="F:RNA-directed DNA polymerase activity"/>
    <property type="evidence" value="ECO:0007669"/>
    <property type="project" value="UniProtKB-KW"/>
</dbReference>
<comment type="caution">
    <text evidence="1">The sequence shown here is derived from an EMBL/GenBank/DDBJ whole genome shotgun (WGS) entry which is preliminary data.</text>
</comment>
<dbReference type="EMBL" id="BQNB010013657">
    <property type="protein sequence ID" value="GJT18679.1"/>
    <property type="molecule type" value="Genomic_DNA"/>
</dbReference>
<keyword evidence="1" id="KW-0548">Nucleotidyltransferase</keyword>
<dbReference type="InterPro" id="IPR036397">
    <property type="entry name" value="RNaseH_sf"/>
</dbReference>
<dbReference type="InterPro" id="IPR012337">
    <property type="entry name" value="RNaseH-like_sf"/>
</dbReference>
<organism evidence="1 2">
    <name type="scientific">Tanacetum coccineum</name>
    <dbReference type="NCBI Taxonomy" id="301880"/>
    <lineage>
        <taxon>Eukaryota</taxon>
        <taxon>Viridiplantae</taxon>
        <taxon>Streptophyta</taxon>
        <taxon>Embryophyta</taxon>
        <taxon>Tracheophyta</taxon>
        <taxon>Spermatophyta</taxon>
        <taxon>Magnoliopsida</taxon>
        <taxon>eudicotyledons</taxon>
        <taxon>Gunneridae</taxon>
        <taxon>Pentapetalae</taxon>
        <taxon>asterids</taxon>
        <taxon>campanulids</taxon>
        <taxon>Asterales</taxon>
        <taxon>Asteraceae</taxon>
        <taxon>Asteroideae</taxon>
        <taxon>Anthemideae</taxon>
        <taxon>Anthemidinae</taxon>
        <taxon>Tanacetum</taxon>
    </lineage>
</organism>